<name>A0AAN8TU47_SOLBU</name>
<gene>
    <name evidence="2" type="ORF">RDI58_008156</name>
</gene>
<feature type="compositionally biased region" description="Polar residues" evidence="1">
    <location>
        <begin position="55"/>
        <end position="79"/>
    </location>
</feature>
<evidence type="ECO:0000256" key="1">
    <source>
        <dbReference type="SAM" id="MobiDB-lite"/>
    </source>
</evidence>
<keyword evidence="3" id="KW-1185">Reference proteome</keyword>
<organism evidence="2 3">
    <name type="scientific">Solanum bulbocastanum</name>
    <name type="common">Wild potato</name>
    <dbReference type="NCBI Taxonomy" id="147425"/>
    <lineage>
        <taxon>Eukaryota</taxon>
        <taxon>Viridiplantae</taxon>
        <taxon>Streptophyta</taxon>
        <taxon>Embryophyta</taxon>
        <taxon>Tracheophyta</taxon>
        <taxon>Spermatophyta</taxon>
        <taxon>Magnoliopsida</taxon>
        <taxon>eudicotyledons</taxon>
        <taxon>Gunneridae</taxon>
        <taxon>Pentapetalae</taxon>
        <taxon>asterids</taxon>
        <taxon>lamiids</taxon>
        <taxon>Solanales</taxon>
        <taxon>Solanaceae</taxon>
        <taxon>Solanoideae</taxon>
        <taxon>Solaneae</taxon>
        <taxon>Solanum</taxon>
    </lineage>
</organism>
<evidence type="ECO:0000313" key="2">
    <source>
        <dbReference type="EMBL" id="KAK6794703.1"/>
    </source>
</evidence>
<feature type="region of interest" description="Disordered" evidence="1">
    <location>
        <begin position="23"/>
        <end position="79"/>
    </location>
</feature>
<feature type="compositionally biased region" description="Polar residues" evidence="1">
    <location>
        <begin position="23"/>
        <end position="36"/>
    </location>
</feature>
<dbReference type="PANTHER" id="PTHR33641:SF16">
    <property type="entry name" value="AVR9_CF-9 RAPIDLY ELICITED PROTEIN"/>
    <property type="match status" value="1"/>
</dbReference>
<dbReference type="Proteomes" id="UP001371456">
    <property type="component" value="Unassembled WGS sequence"/>
</dbReference>
<dbReference type="EMBL" id="JBANQN010000003">
    <property type="protein sequence ID" value="KAK6794703.1"/>
    <property type="molecule type" value="Genomic_DNA"/>
</dbReference>
<protein>
    <submittedName>
        <fullName evidence="2">Uncharacterized protein</fullName>
    </submittedName>
</protein>
<reference evidence="2 3" key="1">
    <citation type="submission" date="2024-02" db="EMBL/GenBank/DDBJ databases">
        <title>de novo genome assembly of Solanum bulbocastanum strain 11H21.</title>
        <authorList>
            <person name="Hosaka A.J."/>
        </authorList>
    </citation>
    <scope>NUCLEOTIDE SEQUENCE [LARGE SCALE GENOMIC DNA]</scope>
    <source>
        <tissue evidence="2">Young leaves</tissue>
    </source>
</reference>
<comment type="caution">
    <text evidence="2">The sequence shown here is derived from an EMBL/GenBank/DDBJ whole genome shotgun (WGS) entry which is preliminary data.</text>
</comment>
<dbReference type="PANTHER" id="PTHR33641">
    <property type="entry name" value="OS06G0133500 PROTEIN"/>
    <property type="match status" value="1"/>
</dbReference>
<accession>A0AAN8TU47</accession>
<dbReference type="AlphaFoldDB" id="A0AAN8TU47"/>
<sequence length="180" mass="19113">MMMSIFSSFDALSAELFGQKLSFSKPSSTDTKQQGVGTLVSDHKSPASPPSNSSTTVLKKTGQASPPPSSRQSKLQVRSNNTPTATIMMSIFSPFDALSAEVCGQKLSFSKALTTHDTTKQGVGALVTNSQAVASPPSTSSIAVLNKAGEASSSRQNQQKRQRFALEFDGVHCFETIITY</sequence>
<proteinExistence type="predicted"/>
<evidence type="ECO:0000313" key="3">
    <source>
        <dbReference type="Proteomes" id="UP001371456"/>
    </source>
</evidence>